<gene>
    <name evidence="1" type="ORF">ZHD862_LOCUS27887</name>
</gene>
<name>A0A815DMR6_9BILA</name>
<accession>A0A815DMR6</accession>
<evidence type="ECO:0000313" key="2">
    <source>
        <dbReference type="Proteomes" id="UP000663864"/>
    </source>
</evidence>
<reference evidence="1" key="1">
    <citation type="submission" date="2021-02" db="EMBL/GenBank/DDBJ databases">
        <authorList>
            <person name="Nowell W R."/>
        </authorList>
    </citation>
    <scope>NUCLEOTIDE SEQUENCE</scope>
</reference>
<organism evidence="1 2">
    <name type="scientific">Rotaria sordida</name>
    <dbReference type="NCBI Taxonomy" id="392033"/>
    <lineage>
        <taxon>Eukaryota</taxon>
        <taxon>Metazoa</taxon>
        <taxon>Spiralia</taxon>
        <taxon>Gnathifera</taxon>
        <taxon>Rotifera</taxon>
        <taxon>Eurotatoria</taxon>
        <taxon>Bdelloidea</taxon>
        <taxon>Philodinida</taxon>
        <taxon>Philodinidae</taxon>
        <taxon>Rotaria</taxon>
    </lineage>
</organism>
<dbReference type="Proteomes" id="UP000663864">
    <property type="component" value="Unassembled WGS sequence"/>
</dbReference>
<protein>
    <submittedName>
        <fullName evidence="1">Uncharacterized protein</fullName>
    </submittedName>
</protein>
<proteinExistence type="predicted"/>
<dbReference type="EMBL" id="CAJNOT010002256">
    <property type="protein sequence ID" value="CAF1299519.1"/>
    <property type="molecule type" value="Genomic_DNA"/>
</dbReference>
<comment type="caution">
    <text evidence="1">The sequence shown here is derived from an EMBL/GenBank/DDBJ whole genome shotgun (WGS) entry which is preliminary data.</text>
</comment>
<evidence type="ECO:0000313" key="1">
    <source>
        <dbReference type="EMBL" id="CAF1299519.1"/>
    </source>
</evidence>
<sequence length="343" mass="38821">MISMPKSARLDLLIIHLMYAPNGVRCCPSHLLNNNRLLPDVEISMGNRQQLASSLSSSEMIDLVTDLLSLLHEAVTSPRLDFLDPSLNDEDYLTWTGWTKAQFDNMFDIISPYLRSSSNRNTRNALAMFWIKLKTNLSFRQIGSVFNIPGNSEDERKRAVDAFDSVRQCLIEKFVRRHLSVQHLTREDAKKQNTSFSIEFFGNNVTIIWDGTYLYMGKNLIPSKDLTVHENISLKSNRTNNTEPVRRSLTLANTSLPKSLTLHNNDRSLTGISTMRTSSTIHECDEEIVGNNSDDDEDEDRLSNFIRQGLIVTIFSSSCSTIRTTTVTSLTSTISLPVSSKYK</sequence>
<dbReference type="AlphaFoldDB" id="A0A815DMR6"/>